<evidence type="ECO:0000256" key="4">
    <source>
        <dbReference type="ARBA" id="ARBA00022723"/>
    </source>
</evidence>
<accession>A0A553PJS9</accession>
<dbReference type="PANTHER" id="PTHR18952">
    <property type="entry name" value="CARBONIC ANHYDRASE"/>
    <property type="match status" value="1"/>
</dbReference>
<evidence type="ECO:0000256" key="5">
    <source>
        <dbReference type="ARBA" id="ARBA00022833"/>
    </source>
</evidence>
<evidence type="ECO:0000256" key="3">
    <source>
        <dbReference type="ARBA" id="ARBA00012925"/>
    </source>
</evidence>
<dbReference type="STRING" id="6832.A0A553PJS9"/>
<evidence type="ECO:0000256" key="2">
    <source>
        <dbReference type="ARBA" id="ARBA00010718"/>
    </source>
</evidence>
<proteinExistence type="inferred from homology"/>
<comment type="cofactor">
    <cofactor evidence="1 8">
        <name>Zn(2+)</name>
        <dbReference type="ChEBI" id="CHEBI:29105"/>
    </cofactor>
</comment>
<evidence type="ECO:0000256" key="7">
    <source>
        <dbReference type="ARBA" id="ARBA00048348"/>
    </source>
</evidence>
<feature type="domain" description="Alpha-carbonic anhydrase" evidence="9">
    <location>
        <begin position="3"/>
        <end position="266"/>
    </location>
</feature>
<comment type="function">
    <text evidence="8">Reversible hydration of carbon dioxide.</text>
</comment>
<dbReference type="Pfam" id="PF00194">
    <property type="entry name" value="Carb_anhydrase"/>
    <property type="match status" value="1"/>
</dbReference>
<keyword evidence="11" id="KW-1185">Reference proteome</keyword>
<comment type="caution">
    <text evidence="10">The sequence shown here is derived from an EMBL/GenBank/DDBJ whole genome shotgun (WGS) entry which is preliminary data.</text>
</comment>
<evidence type="ECO:0000313" key="10">
    <source>
        <dbReference type="EMBL" id="TRY77940.1"/>
    </source>
</evidence>
<dbReference type="EMBL" id="VCGU01000003">
    <property type="protein sequence ID" value="TRY77940.1"/>
    <property type="molecule type" value="Genomic_DNA"/>
</dbReference>
<sequence>MSGPWGYHSANGPEKWHEQFPIAKDGCRQSPIDIETDTAEDSGDFPSLTYRYKPENTKAIQNTGASWMVSVDSEGSSLKGGPLEQEHALWQFHAHWGDDGTKGSEHTLDGRRFASELHLVHWNKEKYGTPEEAAAQPDGLAVLGIFLKETEDVNHPELDKICDLLPQIQYKGEKAKFPVPLNPAKLLPESKVFFTYEGSLTTPPLYESVTWIVFKEPIEVSKAQLNFMRELLIVPEVESNKLKAEDKMVNNFRPPVPKGNRKLRQK</sequence>
<dbReference type="OrthoDB" id="429145at2759"/>
<dbReference type="InterPro" id="IPR036398">
    <property type="entry name" value="CA_dom_sf"/>
</dbReference>
<organism evidence="10 11">
    <name type="scientific">Tigriopus californicus</name>
    <name type="common">Marine copepod</name>
    <dbReference type="NCBI Taxonomy" id="6832"/>
    <lineage>
        <taxon>Eukaryota</taxon>
        <taxon>Metazoa</taxon>
        <taxon>Ecdysozoa</taxon>
        <taxon>Arthropoda</taxon>
        <taxon>Crustacea</taxon>
        <taxon>Multicrustacea</taxon>
        <taxon>Hexanauplia</taxon>
        <taxon>Copepoda</taxon>
        <taxon>Harpacticoida</taxon>
        <taxon>Harpacticidae</taxon>
        <taxon>Tigriopus</taxon>
    </lineage>
</organism>
<dbReference type="InterPro" id="IPR018338">
    <property type="entry name" value="Carbonic_anhydrase_a-class_CS"/>
</dbReference>
<evidence type="ECO:0000256" key="1">
    <source>
        <dbReference type="ARBA" id="ARBA00001947"/>
    </source>
</evidence>
<dbReference type="SMART" id="SM01057">
    <property type="entry name" value="Carb_anhydrase"/>
    <property type="match status" value="1"/>
</dbReference>
<name>A0A553PJS9_TIGCA</name>
<dbReference type="PROSITE" id="PS00162">
    <property type="entry name" value="ALPHA_CA_1"/>
    <property type="match status" value="1"/>
</dbReference>
<evidence type="ECO:0000256" key="8">
    <source>
        <dbReference type="RuleBase" id="RU367011"/>
    </source>
</evidence>
<dbReference type="SUPFAM" id="SSF51069">
    <property type="entry name" value="Carbonic anhydrase"/>
    <property type="match status" value="1"/>
</dbReference>
<dbReference type="InterPro" id="IPR001148">
    <property type="entry name" value="CA_dom"/>
</dbReference>
<dbReference type="GO" id="GO:0005737">
    <property type="term" value="C:cytoplasm"/>
    <property type="evidence" value="ECO:0007669"/>
    <property type="project" value="TreeGrafter"/>
</dbReference>
<gene>
    <name evidence="10" type="ORF">TCAL_10905</name>
</gene>
<reference evidence="10 11" key="1">
    <citation type="journal article" date="2018" name="Nat. Ecol. Evol.">
        <title>Genomic signatures of mitonuclear coevolution across populations of Tigriopus californicus.</title>
        <authorList>
            <person name="Barreto F.S."/>
            <person name="Watson E.T."/>
            <person name="Lima T.G."/>
            <person name="Willett C.S."/>
            <person name="Edmands S."/>
            <person name="Li W."/>
            <person name="Burton R.S."/>
        </authorList>
    </citation>
    <scope>NUCLEOTIDE SEQUENCE [LARGE SCALE GENOMIC DNA]</scope>
    <source>
        <strain evidence="10 11">San Diego</strain>
    </source>
</reference>
<dbReference type="AlphaFoldDB" id="A0A553PJS9"/>
<dbReference type="EC" id="4.2.1.1" evidence="3 8"/>
<comment type="catalytic activity">
    <reaction evidence="7 8">
        <text>hydrogencarbonate + H(+) = CO2 + H2O</text>
        <dbReference type="Rhea" id="RHEA:10748"/>
        <dbReference type="ChEBI" id="CHEBI:15377"/>
        <dbReference type="ChEBI" id="CHEBI:15378"/>
        <dbReference type="ChEBI" id="CHEBI:16526"/>
        <dbReference type="ChEBI" id="CHEBI:17544"/>
        <dbReference type="EC" id="4.2.1.1"/>
    </reaction>
</comment>
<dbReference type="PROSITE" id="PS51144">
    <property type="entry name" value="ALPHA_CA_2"/>
    <property type="match status" value="1"/>
</dbReference>
<keyword evidence="4 8" id="KW-0479">Metal-binding</keyword>
<evidence type="ECO:0000259" key="9">
    <source>
        <dbReference type="PROSITE" id="PS51144"/>
    </source>
</evidence>
<dbReference type="GO" id="GO:0008270">
    <property type="term" value="F:zinc ion binding"/>
    <property type="evidence" value="ECO:0007669"/>
    <property type="project" value="UniProtKB-UniRule"/>
</dbReference>
<dbReference type="OMA" id="HAYCMLK"/>
<evidence type="ECO:0000313" key="11">
    <source>
        <dbReference type="Proteomes" id="UP000318571"/>
    </source>
</evidence>
<dbReference type="GO" id="GO:0004089">
    <property type="term" value="F:carbonate dehydratase activity"/>
    <property type="evidence" value="ECO:0007669"/>
    <property type="project" value="UniProtKB-UniRule"/>
</dbReference>
<dbReference type="Gene3D" id="3.10.200.10">
    <property type="entry name" value="Alpha carbonic anhydrase"/>
    <property type="match status" value="1"/>
</dbReference>
<keyword evidence="6 8" id="KW-0456">Lyase</keyword>
<dbReference type="PANTHER" id="PTHR18952:SF141">
    <property type="entry name" value="CARBONIC ANHYDRASE"/>
    <property type="match status" value="1"/>
</dbReference>
<comment type="similarity">
    <text evidence="2 8">Belongs to the alpha-carbonic anhydrase family.</text>
</comment>
<dbReference type="CDD" id="cd00326">
    <property type="entry name" value="alpha_CA"/>
    <property type="match status" value="1"/>
</dbReference>
<dbReference type="InterPro" id="IPR023561">
    <property type="entry name" value="Carbonic_anhydrase_a-class"/>
</dbReference>
<protein>
    <recommendedName>
        <fullName evidence="3 8">Carbonic anhydrase</fullName>
        <ecNumber evidence="3 8">4.2.1.1</ecNumber>
    </recommendedName>
</protein>
<dbReference type="Proteomes" id="UP000318571">
    <property type="component" value="Chromosome 11"/>
</dbReference>
<evidence type="ECO:0000256" key="6">
    <source>
        <dbReference type="ARBA" id="ARBA00023239"/>
    </source>
</evidence>
<keyword evidence="5 8" id="KW-0862">Zinc</keyword>